<name>A0ABZ3F014_9FIRM</name>
<proteinExistence type="predicted"/>
<dbReference type="EMBL" id="CP146256">
    <property type="protein sequence ID" value="XAH75858.1"/>
    <property type="molecule type" value="Genomic_DNA"/>
</dbReference>
<keyword evidence="4" id="KW-1185">Reference proteome</keyword>
<reference evidence="3 4" key="1">
    <citation type="submission" date="2024-02" db="EMBL/GenBank/DDBJ databases">
        <title>Bacterial strain from lacustrine sediment.</title>
        <authorList>
            <person name="Petit C."/>
            <person name="Fadhlaoui K."/>
        </authorList>
    </citation>
    <scope>NUCLEOTIDE SEQUENCE [LARGE SCALE GENOMIC DNA]</scope>
    <source>
        <strain evidence="3 4">IPX-CK</strain>
    </source>
</reference>
<feature type="domain" description="AntA/AntB antirepressor" evidence="2">
    <location>
        <begin position="63"/>
        <end position="133"/>
    </location>
</feature>
<feature type="compositionally biased region" description="Basic residues" evidence="1">
    <location>
        <begin position="1"/>
        <end position="10"/>
    </location>
</feature>
<evidence type="ECO:0000259" key="2">
    <source>
        <dbReference type="Pfam" id="PF08346"/>
    </source>
</evidence>
<feature type="region of interest" description="Disordered" evidence="1">
    <location>
        <begin position="1"/>
        <end position="20"/>
    </location>
</feature>
<dbReference type="RefSeq" id="WP_342759434.1">
    <property type="nucleotide sequence ID" value="NZ_CP146256.1"/>
</dbReference>
<evidence type="ECO:0000313" key="3">
    <source>
        <dbReference type="EMBL" id="XAH75858.1"/>
    </source>
</evidence>
<gene>
    <name evidence="3" type="ORF">V6984_08925</name>
</gene>
<dbReference type="Proteomes" id="UP001451571">
    <property type="component" value="Chromosome"/>
</dbReference>
<dbReference type="Pfam" id="PF08346">
    <property type="entry name" value="AntA"/>
    <property type="match status" value="1"/>
</dbReference>
<organism evidence="3 4">
    <name type="scientific">Kineothrix sedimenti</name>
    <dbReference type="NCBI Taxonomy" id="3123317"/>
    <lineage>
        <taxon>Bacteria</taxon>
        <taxon>Bacillati</taxon>
        <taxon>Bacillota</taxon>
        <taxon>Clostridia</taxon>
        <taxon>Lachnospirales</taxon>
        <taxon>Lachnospiraceae</taxon>
        <taxon>Kineothrix</taxon>
    </lineage>
</organism>
<feature type="compositionally biased region" description="Basic and acidic residues" evidence="1">
    <location>
        <begin position="11"/>
        <end position="20"/>
    </location>
</feature>
<sequence length="206" mass="24096">MRNIKKKEQKPRREIPYESESFKDGSFTKEELIQYGLSDDDIFTILEYQALLPVLQEENENWISAKLLHTQLKVGKDFSEWIKKQIDDMDLQEPIDYKFDSPSKGFQTTRGGDRRSIDYFLKVSTAKEIAMVAGSKGGRTSKELKEMSRLVRKYFIIIEKAFKNRAKWNHNRKNTLINCKELRGALITKREELLNGVPEWISSVNL</sequence>
<evidence type="ECO:0000256" key="1">
    <source>
        <dbReference type="SAM" id="MobiDB-lite"/>
    </source>
</evidence>
<accession>A0ABZ3F014</accession>
<protein>
    <submittedName>
        <fullName evidence="3">AntA/AntB antirepressor family protein</fullName>
    </submittedName>
</protein>
<dbReference type="InterPro" id="IPR013557">
    <property type="entry name" value="AntA/B_antirep"/>
</dbReference>
<evidence type="ECO:0000313" key="4">
    <source>
        <dbReference type="Proteomes" id="UP001451571"/>
    </source>
</evidence>